<dbReference type="RefSeq" id="WP_106729710.1">
    <property type="nucleotide sequence ID" value="NZ_PXYG01000004.1"/>
</dbReference>
<organism evidence="1 2">
    <name type="scientific">Zobellella endophytica</name>
    <dbReference type="NCBI Taxonomy" id="2116700"/>
    <lineage>
        <taxon>Bacteria</taxon>
        <taxon>Pseudomonadati</taxon>
        <taxon>Pseudomonadota</taxon>
        <taxon>Gammaproteobacteria</taxon>
        <taxon>Aeromonadales</taxon>
        <taxon>Aeromonadaceae</taxon>
        <taxon>Zobellella</taxon>
    </lineage>
</organism>
<protein>
    <recommendedName>
        <fullName evidence="3">Metal-binding protein</fullName>
    </recommendedName>
</protein>
<dbReference type="AlphaFoldDB" id="A0A2P7R4K0"/>
<keyword evidence="2" id="KW-1185">Reference proteome</keyword>
<proteinExistence type="predicted"/>
<gene>
    <name evidence="1" type="ORF">C7H85_10720</name>
</gene>
<name>A0A2P7R4K0_9GAMM</name>
<dbReference type="Pfam" id="PF10678">
    <property type="entry name" value="DUF2492"/>
    <property type="match status" value="1"/>
</dbReference>
<evidence type="ECO:0008006" key="3">
    <source>
        <dbReference type="Google" id="ProtNLM"/>
    </source>
</evidence>
<evidence type="ECO:0000313" key="1">
    <source>
        <dbReference type="EMBL" id="PSJ45140.1"/>
    </source>
</evidence>
<reference evidence="1 2" key="1">
    <citation type="submission" date="2018-03" db="EMBL/GenBank/DDBJ databases">
        <title>The draft genome of Zobellella sp. 59N8.</title>
        <authorList>
            <person name="Liu L."/>
            <person name="Li L."/>
            <person name="Zhang X."/>
            <person name="Liang L."/>
            <person name="Wang T."/>
        </authorList>
    </citation>
    <scope>NUCLEOTIDE SEQUENCE [LARGE SCALE GENOMIC DNA]</scope>
    <source>
        <strain evidence="1 2">59N8</strain>
    </source>
</reference>
<dbReference type="OrthoDB" id="285410at2"/>
<sequence length="90" mass="10225">MVQQRRLFNPETEMTHAHDLLHTLLAHARPVPATHIHAFVAERFGKAARFCTCSHQDLSLDELLPIMQAKGKLVLTEQGWQLNFAEVCAH</sequence>
<dbReference type="EMBL" id="PXYG01000004">
    <property type="protein sequence ID" value="PSJ45140.1"/>
    <property type="molecule type" value="Genomic_DNA"/>
</dbReference>
<evidence type="ECO:0000313" key="2">
    <source>
        <dbReference type="Proteomes" id="UP000240243"/>
    </source>
</evidence>
<comment type="caution">
    <text evidence="1">The sequence shown here is derived from an EMBL/GenBank/DDBJ whole genome shotgun (WGS) entry which is preliminary data.</text>
</comment>
<dbReference type="InterPro" id="IPR019620">
    <property type="entry name" value="Metal-bd_prot_put"/>
</dbReference>
<dbReference type="NCBIfam" id="TIGR03853">
    <property type="entry name" value="matur_matur"/>
    <property type="match status" value="1"/>
</dbReference>
<accession>A0A2P7R4K0</accession>
<dbReference type="Proteomes" id="UP000240243">
    <property type="component" value="Unassembled WGS sequence"/>
</dbReference>